<dbReference type="InterPro" id="IPR036515">
    <property type="entry name" value="Transposase_17_sf"/>
</dbReference>
<dbReference type="STRING" id="1618345.UT18_C0018G0002"/>
<reference evidence="2 3" key="1">
    <citation type="journal article" date="2015" name="Nature">
        <title>rRNA introns, odd ribosomes, and small enigmatic genomes across a large radiation of phyla.</title>
        <authorList>
            <person name="Brown C.T."/>
            <person name="Hug L.A."/>
            <person name="Thomas B.C."/>
            <person name="Sharon I."/>
            <person name="Castelle C.J."/>
            <person name="Singh A."/>
            <person name="Wilkins M.J."/>
            <person name="Williams K.H."/>
            <person name="Banfield J.F."/>
        </authorList>
    </citation>
    <scope>NUCLEOTIDE SEQUENCE [LARGE SCALE GENOMIC DNA]</scope>
</reference>
<dbReference type="PANTHER" id="PTHR34322:SF2">
    <property type="entry name" value="TRANSPOSASE IS200-LIKE DOMAIN-CONTAINING PROTEIN"/>
    <property type="match status" value="1"/>
</dbReference>
<dbReference type="SMART" id="SM01321">
    <property type="entry name" value="Y1_Tnp"/>
    <property type="match status" value="1"/>
</dbReference>
<dbReference type="GO" id="GO:0003677">
    <property type="term" value="F:DNA binding"/>
    <property type="evidence" value="ECO:0007669"/>
    <property type="project" value="InterPro"/>
</dbReference>
<proteinExistence type="predicted"/>
<sequence>MPAKYKVKSFEQNGVYHIFNRGVDKRNIFLDDKDYKVFLYILKMYLLSEEDAQKGSNPFLEDSTLQKGRFHGEVELLAFCLMPNHFHLLLRQTGNEGISEFMRGLLTNYVMYFNKRHARVGSLFQGTYKAAPVTTDEQLLHVSRYIHLNPKDLSIKASAYDYSSLYDYLGKRETNWLMTDFILNMLSSDGKKAYRDYFNFMASGKSDFKMIIGDIAID</sequence>
<evidence type="ECO:0000313" key="3">
    <source>
        <dbReference type="Proteomes" id="UP000034207"/>
    </source>
</evidence>
<evidence type="ECO:0000259" key="1">
    <source>
        <dbReference type="SMART" id="SM01321"/>
    </source>
</evidence>
<organism evidence="2 3">
    <name type="scientific">candidate division CPR2 bacterium GW2011_GWC2_39_10</name>
    <dbReference type="NCBI Taxonomy" id="1618345"/>
    <lineage>
        <taxon>Bacteria</taxon>
        <taxon>Bacteria division CPR2</taxon>
    </lineage>
</organism>
<dbReference type="Gene3D" id="3.30.70.1290">
    <property type="entry name" value="Transposase IS200-like"/>
    <property type="match status" value="1"/>
</dbReference>
<dbReference type="PANTHER" id="PTHR34322">
    <property type="entry name" value="TRANSPOSASE, Y1_TNP DOMAIN-CONTAINING"/>
    <property type="match status" value="1"/>
</dbReference>
<protein>
    <recommendedName>
        <fullName evidence="1">Transposase IS200-like domain-containing protein</fullName>
    </recommendedName>
</protein>
<dbReference type="PATRIC" id="fig|1618345.3.peg.946"/>
<gene>
    <name evidence="2" type="ORF">UT18_C0018G0002</name>
</gene>
<dbReference type="AlphaFoldDB" id="A0A0G0PW16"/>
<name>A0A0G0PW16_UNCC2</name>
<dbReference type="InterPro" id="IPR002686">
    <property type="entry name" value="Transposase_17"/>
</dbReference>
<evidence type="ECO:0000313" key="2">
    <source>
        <dbReference type="EMBL" id="KKQ93531.1"/>
    </source>
</evidence>
<dbReference type="Proteomes" id="UP000034207">
    <property type="component" value="Unassembled WGS sequence"/>
</dbReference>
<accession>A0A0G0PW16</accession>
<feature type="domain" description="Transposase IS200-like" evidence="1">
    <location>
        <begin position="11"/>
        <end position="149"/>
    </location>
</feature>
<dbReference type="GO" id="GO:0006313">
    <property type="term" value="P:DNA transposition"/>
    <property type="evidence" value="ECO:0007669"/>
    <property type="project" value="InterPro"/>
</dbReference>
<dbReference type="GO" id="GO:0004803">
    <property type="term" value="F:transposase activity"/>
    <property type="evidence" value="ECO:0007669"/>
    <property type="project" value="InterPro"/>
</dbReference>
<comment type="caution">
    <text evidence="2">The sequence shown here is derived from an EMBL/GenBank/DDBJ whole genome shotgun (WGS) entry which is preliminary data.</text>
</comment>
<dbReference type="SUPFAM" id="SSF143422">
    <property type="entry name" value="Transposase IS200-like"/>
    <property type="match status" value="1"/>
</dbReference>
<dbReference type="EMBL" id="LBVV01000018">
    <property type="protein sequence ID" value="KKQ93531.1"/>
    <property type="molecule type" value="Genomic_DNA"/>
</dbReference>
<dbReference type="Pfam" id="PF01797">
    <property type="entry name" value="Y1_Tnp"/>
    <property type="match status" value="1"/>
</dbReference>